<dbReference type="Proteomes" id="UP000306274">
    <property type="component" value="Unassembled WGS sequence"/>
</dbReference>
<feature type="non-terminal residue" evidence="2">
    <location>
        <position position="1"/>
    </location>
</feature>
<feature type="region of interest" description="Disordered" evidence="1">
    <location>
        <begin position="53"/>
        <end position="77"/>
    </location>
</feature>
<name>A0ABY2PB92_9ACTN</name>
<gene>
    <name evidence="2" type="ORF">E5Z02_23270</name>
</gene>
<keyword evidence="3" id="KW-1185">Reference proteome</keyword>
<evidence type="ECO:0000313" key="2">
    <source>
        <dbReference type="EMBL" id="TGZ05006.1"/>
    </source>
</evidence>
<proteinExistence type="predicted"/>
<dbReference type="EMBL" id="SRZK01000268">
    <property type="protein sequence ID" value="TGZ05006.1"/>
    <property type="molecule type" value="Genomic_DNA"/>
</dbReference>
<sequence>PQAALSPSGDHLVAGNLAFDLEAGRQGRGGGIGAVRVVHALSLSTDAMITTYPAHRAPRGGRPQPAQRQNGCPAGSA</sequence>
<protein>
    <submittedName>
        <fullName evidence="2">Uncharacterized protein</fullName>
    </submittedName>
</protein>
<evidence type="ECO:0000256" key="1">
    <source>
        <dbReference type="SAM" id="MobiDB-lite"/>
    </source>
</evidence>
<accession>A0ABY2PB92</accession>
<evidence type="ECO:0000313" key="3">
    <source>
        <dbReference type="Proteomes" id="UP000306274"/>
    </source>
</evidence>
<comment type="caution">
    <text evidence="2">The sequence shown here is derived from an EMBL/GenBank/DDBJ whole genome shotgun (WGS) entry which is preliminary data.</text>
</comment>
<organism evidence="2 3">
    <name type="scientific">Streptomyces rhizosphaericola</name>
    <dbReference type="NCBI Taxonomy" id="2564098"/>
    <lineage>
        <taxon>Bacteria</taxon>
        <taxon>Bacillati</taxon>
        <taxon>Actinomycetota</taxon>
        <taxon>Actinomycetes</taxon>
        <taxon>Kitasatosporales</taxon>
        <taxon>Streptomycetaceae</taxon>
        <taxon>Streptomyces</taxon>
    </lineage>
</organism>
<reference evidence="2 3" key="1">
    <citation type="submission" date="2019-04" db="EMBL/GenBank/DDBJ databases">
        <title>Streptomyces rhizosphaericola sp. nov., an actinobacterium isolated from the wheat rhizosphere.</title>
        <authorList>
            <person name="Vargas Hoyos H.A."/>
            <person name="Santos S.N."/>
            <person name="Genuario D.B."/>
            <person name="Melo I.S."/>
            <person name="Da Silva L.J."/>
            <person name="Da Silva F.S.P."/>
            <person name="Zucchi T.D."/>
        </authorList>
    </citation>
    <scope>NUCLEOTIDE SEQUENCE [LARGE SCALE GENOMIC DNA]</scope>
    <source>
        <strain evidence="2 3">1AS2c</strain>
    </source>
</reference>